<organism evidence="4 5">
    <name type="scientific">Branchiostoma belcheri</name>
    <name type="common">Amphioxus</name>
    <dbReference type="NCBI Taxonomy" id="7741"/>
    <lineage>
        <taxon>Eukaryota</taxon>
        <taxon>Metazoa</taxon>
        <taxon>Chordata</taxon>
        <taxon>Cephalochordata</taxon>
        <taxon>Leptocardii</taxon>
        <taxon>Amphioxiformes</taxon>
        <taxon>Branchiostomatidae</taxon>
        <taxon>Branchiostoma</taxon>
    </lineage>
</organism>
<keyword evidence="1" id="KW-0880">Kelch repeat</keyword>
<dbReference type="SMART" id="SM00875">
    <property type="entry name" value="BACK"/>
    <property type="match status" value="1"/>
</dbReference>
<dbReference type="SUPFAM" id="SSF54695">
    <property type="entry name" value="POZ domain"/>
    <property type="match status" value="1"/>
</dbReference>
<dbReference type="SMART" id="SM00612">
    <property type="entry name" value="Kelch"/>
    <property type="match status" value="3"/>
</dbReference>
<dbReference type="InterPro" id="IPR017096">
    <property type="entry name" value="BTB-kelch_protein"/>
</dbReference>
<accession>A0A6P5A8X1</accession>
<dbReference type="PIRSF" id="PIRSF037037">
    <property type="entry name" value="Kelch-like_protein_gigaxonin"/>
    <property type="match status" value="1"/>
</dbReference>
<dbReference type="InterPro" id="IPR000210">
    <property type="entry name" value="BTB/POZ_dom"/>
</dbReference>
<dbReference type="PROSITE" id="PS50097">
    <property type="entry name" value="BTB"/>
    <property type="match status" value="1"/>
</dbReference>
<feature type="domain" description="BTB" evidence="3">
    <location>
        <begin position="28"/>
        <end position="99"/>
    </location>
</feature>
<dbReference type="InterPro" id="IPR011705">
    <property type="entry name" value="BACK"/>
</dbReference>
<dbReference type="Proteomes" id="UP000515135">
    <property type="component" value="Unplaced"/>
</dbReference>
<dbReference type="PANTHER" id="PTHR45632">
    <property type="entry name" value="LD33804P"/>
    <property type="match status" value="1"/>
</dbReference>
<dbReference type="SMART" id="SM00225">
    <property type="entry name" value="BTB"/>
    <property type="match status" value="1"/>
</dbReference>
<dbReference type="Pfam" id="PF00651">
    <property type="entry name" value="BTB"/>
    <property type="match status" value="1"/>
</dbReference>
<dbReference type="InterPro" id="IPR011333">
    <property type="entry name" value="SKP1/BTB/POZ_sf"/>
</dbReference>
<dbReference type="Pfam" id="PF07707">
    <property type="entry name" value="BACK"/>
    <property type="match status" value="1"/>
</dbReference>
<sequence length="566" mass="63227">MSETVAGRGTDPHPLFNLRILLEQELFTDVTVIVDGHRKFQAHKAILVVFSDFFRTMFDGPGWQEAASDVVYLHDDSVSSDVTGRLLQYAYDPTSDLGLTRENVLETLAAADHLQAPAALKKCCDFVKSTIMEEVAALKKYFWKLTAYAEKYPDLSGFQDDLLHLFAQNFCCMMELKDSVELVSADWLGAMLERDDLSAPSEFAVLEAVLRWVRHLPGERGKYTPSLLSNVRFGLIPRDMLTSPTLANDTCFPGLKEACHTAVQYHYLPQEFRPSVSLEYDRPRGASKVLLAFNTDHSSFCYSDMGNTQYFDVDTRQWATLKQVKPPSVHPVGSSAVWDGRLMVVRCGNEIFSLDLGNESWEKLPDMIRPNPDAQLCVHDGFLYAIGADTSERYDRSTGHWQWIAPLSEARSGVALVSYMGCLYAVGGTKDMEPSSAVEAFDPERNRWDIKSSTTKSHPKTIAFVANGNMYVTSGDCGSGSVAVVEVYSYGNSFGTWSKVDQSLVSPGAVQAGSKVLFVVGRRVFDGGVRLLPDQVFPADTYGWREIWEKPDVWHEVVLLTVERFE</sequence>
<dbReference type="InterPro" id="IPR006652">
    <property type="entry name" value="Kelch_1"/>
</dbReference>
<name>A0A6P5A8X1_BRABE</name>
<dbReference type="Pfam" id="PF01344">
    <property type="entry name" value="Kelch_1"/>
    <property type="match status" value="1"/>
</dbReference>
<dbReference type="RefSeq" id="XP_019638191.1">
    <property type="nucleotide sequence ID" value="XM_019782632.1"/>
</dbReference>
<keyword evidence="2" id="KW-0677">Repeat</keyword>
<dbReference type="PANTHER" id="PTHR45632:SF13">
    <property type="entry name" value="KELCH-LIKE PROTEIN 26"/>
    <property type="match status" value="1"/>
</dbReference>
<dbReference type="OrthoDB" id="10014673at2759"/>
<evidence type="ECO:0000313" key="5">
    <source>
        <dbReference type="RefSeq" id="XP_019638191.1"/>
    </source>
</evidence>
<proteinExistence type="predicted"/>
<gene>
    <name evidence="5" type="primary">LOC109480442</name>
</gene>
<evidence type="ECO:0000256" key="1">
    <source>
        <dbReference type="ARBA" id="ARBA00022441"/>
    </source>
</evidence>
<dbReference type="Gene3D" id="2.120.10.80">
    <property type="entry name" value="Kelch-type beta propeller"/>
    <property type="match status" value="1"/>
</dbReference>
<dbReference type="SUPFAM" id="SSF117281">
    <property type="entry name" value="Kelch motif"/>
    <property type="match status" value="1"/>
</dbReference>
<evidence type="ECO:0000259" key="3">
    <source>
        <dbReference type="PROSITE" id="PS50097"/>
    </source>
</evidence>
<dbReference type="KEGG" id="bbel:109480442"/>
<dbReference type="GeneID" id="109480442"/>
<dbReference type="Gene3D" id="1.25.40.420">
    <property type="match status" value="1"/>
</dbReference>
<keyword evidence="4" id="KW-1185">Reference proteome</keyword>
<evidence type="ECO:0000313" key="4">
    <source>
        <dbReference type="Proteomes" id="UP000515135"/>
    </source>
</evidence>
<dbReference type="InterPro" id="IPR015915">
    <property type="entry name" value="Kelch-typ_b-propeller"/>
</dbReference>
<dbReference type="AlphaFoldDB" id="A0A6P5A8X1"/>
<dbReference type="CDD" id="cd18186">
    <property type="entry name" value="BTB_POZ_ZBTB_KLHL-like"/>
    <property type="match status" value="1"/>
</dbReference>
<dbReference type="Gene3D" id="3.30.710.10">
    <property type="entry name" value="Potassium Channel Kv1.1, Chain A"/>
    <property type="match status" value="1"/>
</dbReference>
<protein>
    <submittedName>
        <fullName evidence="5">Kelch-like protein 17</fullName>
    </submittedName>
</protein>
<reference evidence="5" key="1">
    <citation type="submission" date="2025-08" db="UniProtKB">
        <authorList>
            <consortium name="RefSeq"/>
        </authorList>
    </citation>
    <scope>IDENTIFICATION</scope>
    <source>
        <tissue evidence="5">Gonad</tissue>
    </source>
</reference>
<evidence type="ECO:0000256" key="2">
    <source>
        <dbReference type="ARBA" id="ARBA00022737"/>
    </source>
</evidence>